<keyword evidence="4" id="KW-0808">Transferase</keyword>
<dbReference type="EMBL" id="GBRD01017479">
    <property type="protein sequence ID" value="JAG48348.1"/>
    <property type="molecule type" value="Transcribed_RNA"/>
</dbReference>
<keyword evidence="11" id="KW-0464">Manganese</keyword>
<dbReference type="Pfam" id="PF20266">
    <property type="entry name" value="Mab-21_C"/>
    <property type="match status" value="1"/>
</dbReference>
<evidence type="ECO:0000256" key="2">
    <source>
        <dbReference type="ARBA" id="ARBA00001946"/>
    </source>
</evidence>
<dbReference type="PANTHER" id="PTHR10656:SF42">
    <property type="entry name" value="CYCLIC GMP-AMP SYNTHASE-LIKE PROTEIN-RELATED"/>
    <property type="match status" value="1"/>
</dbReference>
<dbReference type="GO" id="GO:0016779">
    <property type="term" value="F:nucleotidyltransferase activity"/>
    <property type="evidence" value="ECO:0007669"/>
    <property type="project" value="UniProtKB-KW"/>
</dbReference>
<reference evidence="14" key="1">
    <citation type="submission" date="2014-09" db="EMBL/GenBank/DDBJ databases">
        <authorList>
            <person name="Magalhaes I.L.F."/>
            <person name="Oliveira U."/>
            <person name="Santos F.R."/>
            <person name="Vidigal T.H.D.A."/>
            <person name="Brescovit A.D."/>
            <person name="Santos A.J."/>
        </authorList>
    </citation>
    <scope>NUCLEOTIDE SEQUENCE</scope>
</reference>
<evidence type="ECO:0000256" key="4">
    <source>
        <dbReference type="ARBA" id="ARBA00022679"/>
    </source>
</evidence>
<evidence type="ECO:0000256" key="7">
    <source>
        <dbReference type="ARBA" id="ARBA00022741"/>
    </source>
</evidence>
<feature type="domain" description="Mab-21-like HhH/H2TH-like" evidence="13">
    <location>
        <begin position="270"/>
        <end position="365"/>
    </location>
</feature>
<feature type="domain" description="Mab-21-like nucleotidyltransferase" evidence="12">
    <location>
        <begin position="73"/>
        <end position="264"/>
    </location>
</feature>
<keyword evidence="6" id="KW-0479">Metal-binding</keyword>
<keyword evidence="9" id="KW-0460">Magnesium</keyword>
<comment type="cofactor">
    <cofactor evidence="2">
        <name>Mg(2+)</name>
        <dbReference type="ChEBI" id="CHEBI:18420"/>
    </cofactor>
</comment>
<keyword evidence="7" id="KW-0547">Nucleotide-binding</keyword>
<keyword evidence="8" id="KW-0067">ATP-binding</keyword>
<dbReference type="Pfam" id="PF03281">
    <property type="entry name" value="Mab-21"/>
    <property type="match status" value="1"/>
</dbReference>
<dbReference type="GO" id="GO:0005525">
    <property type="term" value="F:GTP binding"/>
    <property type="evidence" value="ECO:0007669"/>
    <property type="project" value="UniProtKB-KW"/>
</dbReference>
<dbReference type="Gene3D" id="1.10.1410.40">
    <property type="match status" value="1"/>
</dbReference>
<comment type="cofactor">
    <cofactor evidence="1">
        <name>Mn(2+)</name>
        <dbReference type="ChEBI" id="CHEBI:29035"/>
    </cofactor>
</comment>
<accession>A0A0K8S523</accession>
<evidence type="ECO:0000256" key="9">
    <source>
        <dbReference type="ARBA" id="ARBA00022842"/>
    </source>
</evidence>
<protein>
    <submittedName>
        <fullName evidence="14">Uncharacterized protein</fullName>
    </submittedName>
</protein>
<evidence type="ECO:0000256" key="1">
    <source>
        <dbReference type="ARBA" id="ARBA00001936"/>
    </source>
</evidence>
<comment type="similarity">
    <text evidence="3">Belongs to the mab-21 family.</text>
</comment>
<keyword evidence="10" id="KW-0342">GTP-binding</keyword>
<name>A0A0K8S523_LYGHE</name>
<dbReference type="InterPro" id="IPR046906">
    <property type="entry name" value="Mab-21_HhH/H2TH-like"/>
</dbReference>
<evidence type="ECO:0000313" key="14">
    <source>
        <dbReference type="EMBL" id="JAG48348.1"/>
    </source>
</evidence>
<evidence type="ECO:0000256" key="11">
    <source>
        <dbReference type="ARBA" id="ARBA00023211"/>
    </source>
</evidence>
<evidence type="ECO:0000256" key="3">
    <source>
        <dbReference type="ARBA" id="ARBA00008307"/>
    </source>
</evidence>
<sequence>MDPGRLHLRAPSEYSCLTSVLQQVNREVIAIDAATKKVAVEQAMIVVGYIVELLKKDETFCKVFNGIRHVGSYYDGLRVTAPTEFDINIVLKFPFHKKCKVERSGLPGFVQVFIEKNVPRSWSFGEIFRYSMDWTLKNIVDSDGYIRRDKVLQWWQSMFSRLVKRDVDLVIQGQTCKVTWRTSGPAITVSMKFANSEAIDIDLVPVLMFQDGDASSPSPVYQSWIRGNSNNPKQWYIVPKPLRDYDNDRIWRLSFTDQEKVIMNRLEHLKPTNKLMKRLRDNFAWKKLSSYFIKNVFIRQAHKQRASGDEQAFFRSNLGYLFIYFLSVIKVHLQGNQLPFFWDPDMNLFKQIPNETAFNHYRCLERISSKIHRLIDEGNRSYLEQYVRSLLIGGHTVCMENSPSYPVFQYSNAIGHSNHVNSYDEQHIFKTDCNRCQKIAKKIPLQAQSSCVIL</sequence>
<dbReference type="GO" id="GO:0005524">
    <property type="term" value="F:ATP binding"/>
    <property type="evidence" value="ECO:0007669"/>
    <property type="project" value="UniProtKB-KW"/>
</dbReference>
<keyword evidence="5" id="KW-0548">Nucleotidyltransferase</keyword>
<evidence type="ECO:0000256" key="5">
    <source>
        <dbReference type="ARBA" id="ARBA00022695"/>
    </source>
</evidence>
<evidence type="ECO:0000256" key="10">
    <source>
        <dbReference type="ARBA" id="ARBA00023134"/>
    </source>
</evidence>
<dbReference type="SMART" id="SM01265">
    <property type="entry name" value="Mab-21"/>
    <property type="match status" value="1"/>
</dbReference>
<proteinExistence type="inferred from homology"/>
<evidence type="ECO:0000256" key="6">
    <source>
        <dbReference type="ARBA" id="ARBA00022723"/>
    </source>
</evidence>
<evidence type="ECO:0000259" key="13">
    <source>
        <dbReference type="Pfam" id="PF20266"/>
    </source>
</evidence>
<dbReference type="PANTHER" id="PTHR10656">
    <property type="entry name" value="CELL FATE DETERMINING PROTEIN MAB21-RELATED"/>
    <property type="match status" value="1"/>
</dbReference>
<dbReference type="Gene3D" id="3.30.460.90">
    <property type="match status" value="1"/>
</dbReference>
<dbReference type="GO" id="GO:0046872">
    <property type="term" value="F:metal ion binding"/>
    <property type="evidence" value="ECO:0007669"/>
    <property type="project" value="UniProtKB-KW"/>
</dbReference>
<dbReference type="AlphaFoldDB" id="A0A0K8S523"/>
<dbReference type="InterPro" id="IPR046903">
    <property type="entry name" value="Mab-21-like_nuc_Trfase"/>
</dbReference>
<evidence type="ECO:0000256" key="8">
    <source>
        <dbReference type="ARBA" id="ARBA00022840"/>
    </source>
</evidence>
<organism evidence="14">
    <name type="scientific">Lygus hesperus</name>
    <name type="common">Western plant bug</name>
    <dbReference type="NCBI Taxonomy" id="30085"/>
    <lineage>
        <taxon>Eukaryota</taxon>
        <taxon>Metazoa</taxon>
        <taxon>Ecdysozoa</taxon>
        <taxon>Arthropoda</taxon>
        <taxon>Hexapoda</taxon>
        <taxon>Insecta</taxon>
        <taxon>Pterygota</taxon>
        <taxon>Neoptera</taxon>
        <taxon>Paraneoptera</taxon>
        <taxon>Hemiptera</taxon>
        <taxon>Heteroptera</taxon>
        <taxon>Panheteroptera</taxon>
        <taxon>Cimicomorpha</taxon>
        <taxon>Miridae</taxon>
        <taxon>Mirini</taxon>
        <taxon>Lygus</taxon>
    </lineage>
</organism>
<evidence type="ECO:0000259" key="12">
    <source>
        <dbReference type="Pfam" id="PF03281"/>
    </source>
</evidence>
<dbReference type="InterPro" id="IPR024810">
    <property type="entry name" value="MAB21L/cGLR"/>
</dbReference>